<evidence type="ECO:0000313" key="1">
    <source>
        <dbReference type="Ensembl" id="ENSSMRP00000000003.1"/>
    </source>
</evidence>
<accession>A0A8D0DID7</accession>
<dbReference type="Proteomes" id="UP000694421">
    <property type="component" value="Unplaced"/>
</dbReference>
<keyword evidence="2" id="KW-1185">Reference proteome</keyword>
<reference evidence="1" key="2">
    <citation type="submission" date="2025-09" db="UniProtKB">
        <authorList>
            <consortium name="Ensembl"/>
        </authorList>
    </citation>
    <scope>IDENTIFICATION</scope>
</reference>
<dbReference type="AlphaFoldDB" id="A0A8D0DID7"/>
<evidence type="ECO:0000313" key="2">
    <source>
        <dbReference type="Proteomes" id="UP000694421"/>
    </source>
</evidence>
<dbReference type="Ensembl" id="ENSSMRT00000000005.1">
    <property type="protein sequence ID" value="ENSSMRP00000000003.1"/>
    <property type="gene ID" value="ENSSMRG00000000002.1"/>
</dbReference>
<sequence>MSDCGIILYTVCQRRKRRKLLKAIEPKRMQSLIHLILNVYSWFYPSCSKYVNSIQSISNSYMQNGLMQNCCLLGIYYTCSGFLFGPFCLYLRSGTASAVVPFWVSFV</sequence>
<name>A0A8D0DID7_SALMN</name>
<reference evidence="1" key="1">
    <citation type="submission" date="2025-08" db="UniProtKB">
        <authorList>
            <consortium name="Ensembl"/>
        </authorList>
    </citation>
    <scope>IDENTIFICATION</scope>
</reference>
<organism evidence="1 2">
    <name type="scientific">Salvator merianae</name>
    <name type="common">Argentine black and white tegu</name>
    <name type="synonym">Tupinambis merianae</name>
    <dbReference type="NCBI Taxonomy" id="96440"/>
    <lineage>
        <taxon>Eukaryota</taxon>
        <taxon>Metazoa</taxon>
        <taxon>Chordata</taxon>
        <taxon>Craniata</taxon>
        <taxon>Vertebrata</taxon>
        <taxon>Euteleostomi</taxon>
        <taxon>Lepidosauria</taxon>
        <taxon>Squamata</taxon>
        <taxon>Bifurcata</taxon>
        <taxon>Unidentata</taxon>
        <taxon>Episquamata</taxon>
        <taxon>Laterata</taxon>
        <taxon>Teiioidea</taxon>
        <taxon>Teiidae</taxon>
        <taxon>Salvator</taxon>
    </lineage>
</organism>
<protein>
    <submittedName>
        <fullName evidence="1">Uncharacterized protein</fullName>
    </submittedName>
</protein>
<proteinExistence type="predicted"/>